<gene>
    <name evidence="1" type="ORF">LTS18_014934</name>
</gene>
<sequence length="242" mass="25745">MSGTRRNQQGDAGGKEELTNGTSRPEFGEVGMTADDNPPSIRTVMSDHHAAMVLEAEKSGNDSIEESIPERQSLEQHPALGRLNIAADERDMNEPPSSTGNLSRSGSSPAIWSNWRRDTDKPSSDWASATKSGSTAYQRRDQGIKVLKPLRSSSRAFSSSSNQTSTSASAIPQQSRFFDEGRRRVSNDGNDTQLKRAVSSEQKPGGSGKECSSASGSSKPRVSNPVGGASAFAWLNSGGAAR</sequence>
<reference evidence="1" key="1">
    <citation type="submission" date="2024-09" db="EMBL/GenBank/DDBJ databases">
        <title>Black Yeasts Isolated from many extreme environments.</title>
        <authorList>
            <person name="Coleine C."/>
            <person name="Stajich J.E."/>
            <person name="Selbmann L."/>
        </authorList>
    </citation>
    <scope>NUCLEOTIDE SEQUENCE</scope>
    <source>
        <strain evidence="1">CCFEE 5737</strain>
    </source>
</reference>
<proteinExistence type="predicted"/>
<name>A0ACC3DGN3_9PEZI</name>
<dbReference type="Proteomes" id="UP001186974">
    <property type="component" value="Unassembled WGS sequence"/>
</dbReference>
<evidence type="ECO:0000313" key="2">
    <source>
        <dbReference type="Proteomes" id="UP001186974"/>
    </source>
</evidence>
<keyword evidence="2" id="KW-1185">Reference proteome</keyword>
<evidence type="ECO:0000313" key="1">
    <source>
        <dbReference type="EMBL" id="KAK3071094.1"/>
    </source>
</evidence>
<comment type="caution">
    <text evidence="1">The sequence shown here is derived from an EMBL/GenBank/DDBJ whole genome shotgun (WGS) entry which is preliminary data.</text>
</comment>
<protein>
    <submittedName>
        <fullName evidence="1">Uncharacterized protein</fullName>
    </submittedName>
</protein>
<accession>A0ACC3DGN3</accession>
<dbReference type="EMBL" id="JAWDJW010004880">
    <property type="protein sequence ID" value="KAK3071094.1"/>
    <property type="molecule type" value="Genomic_DNA"/>
</dbReference>
<organism evidence="1 2">
    <name type="scientific">Coniosporium uncinatum</name>
    <dbReference type="NCBI Taxonomy" id="93489"/>
    <lineage>
        <taxon>Eukaryota</taxon>
        <taxon>Fungi</taxon>
        <taxon>Dikarya</taxon>
        <taxon>Ascomycota</taxon>
        <taxon>Pezizomycotina</taxon>
        <taxon>Dothideomycetes</taxon>
        <taxon>Dothideomycetes incertae sedis</taxon>
        <taxon>Coniosporium</taxon>
    </lineage>
</organism>